<keyword evidence="3" id="KW-1185">Reference proteome</keyword>
<sequence length="486" mass="52631">MGNKVEAPAKSSSQAATTKPLRKAGKLEHYFSIASRLDVQPRVVVSAKYHNSSGAALDKATLFAALDRVVRDEPALASRLEYASKRPTAVPEWVLLPSVNLDTLVEFRNEDATQLQNILEVMYAGPQRYADDAPPWKLFVLRDGTVAFAYEHTMGDGQSGMAFHVSLLDALRRLPESLSAHPGVVANPADDTTLCPALEDAMDDSVPFTVILRELGKLVWPPAWRKAATAWTGKSRPKEIVFGTSMRIAHYSPEDGQYLVALSRAHNATLTGTLHTVALLVLSRLIRARPDGQKYKMISTFIPISLRRYTHAPPTAICNHVSSLSMYHPILPRGLKGPDVGAAETTAESFPWELAADLAATLKREAPYAVREVGMLKLLGGKYEKHIHGLLGKKRDAGFELSNLGPFPKSGKGSTPGSKWDIDEVLFAQAGAMGAAFLLNVAGTPAGGFGVSVAYSKETVDERLAEEFVTAFHAGVRGLLLTRSSP</sequence>
<dbReference type="STRING" id="154538.A0A1M2VQF2"/>
<dbReference type="AlphaFoldDB" id="A0A1M2VQF2"/>
<proteinExistence type="predicted"/>
<organism evidence="2 3">
    <name type="scientific">Trametes pubescens</name>
    <name type="common">White-rot fungus</name>
    <dbReference type="NCBI Taxonomy" id="154538"/>
    <lineage>
        <taxon>Eukaryota</taxon>
        <taxon>Fungi</taxon>
        <taxon>Dikarya</taxon>
        <taxon>Basidiomycota</taxon>
        <taxon>Agaricomycotina</taxon>
        <taxon>Agaricomycetes</taxon>
        <taxon>Polyporales</taxon>
        <taxon>Polyporaceae</taxon>
        <taxon>Trametes</taxon>
    </lineage>
</organism>
<gene>
    <name evidence="2" type="ORF">TRAPUB_13747</name>
</gene>
<dbReference type="Pfam" id="PF07247">
    <property type="entry name" value="AATase"/>
    <property type="match status" value="1"/>
</dbReference>
<dbReference type="SUPFAM" id="SSF52777">
    <property type="entry name" value="CoA-dependent acyltransferases"/>
    <property type="match status" value="1"/>
</dbReference>
<evidence type="ECO:0000256" key="1">
    <source>
        <dbReference type="SAM" id="MobiDB-lite"/>
    </source>
</evidence>
<dbReference type="Proteomes" id="UP000184267">
    <property type="component" value="Unassembled WGS sequence"/>
</dbReference>
<evidence type="ECO:0000313" key="3">
    <source>
        <dbReference type="Proteomes" id="UP000184267"/>
    </source>
</evidence>
<dbReference type="OrthoDB" id="2150604at2759"/>
<dbReference type="GO" id="GO:0008080">
    <property type="term" value="F:N-acetyltransferase activity"/>
    <property type="evidence" value="ECO:0007669"/>
    <property type="project" value="TreeGrafter"/>
</dbReference>
<comment type="caution">
    <text evidence="2">The sequence shown here is derived from an EMBL/GenBank/DDBJ whole genome shotgun (WGS) entry which is preliminary data.</text>
</comment>
<dbReference type="PANTHER" id="PTHR28037">
    <property type="entry name" value="ALCOHOL O-ACETYLTRANSFERASE 1-RELATED"/>
    <property type="match status" value="1"/>
</dbReference>
<name>A0A1M2VQF2_TRAPU</name>
<dbReference type="EMBL" id="MNAD01000879">
    <property type="protein sequence ID" value="OJT09788.1"/>
    <property type="molecule type" value="Genomic_DNA"/>
</dbReference>
<dbReference type="PANTHER" id="PTHR28037:SF1">
    <property type="entry name" value="ALCOHOL O-ACETYLTRANSFERASE 1-RELATED"/>
    <property type="match status" value="1"/>
</dbReference>
<dbReference type="InterPro" id="IPR010828">
    <property type="entry name" value="Atf2/Sli1-like"/>
</dbReference>
<feature type="region of interest" description="Disordered" evidence="1">
    <location>
        <begin position="1"/>
        <end position="21"/>
    </location>
</feature>
<evidence type="ECO:0008006" key="4">
    <source>
        <dbReference type="Google" id="ProtNLM"/>
    </source>
</evidence>
<reference evidence="2 3" key="1">
    <citation type="submission" date="2016-10" db="EMBL/GenBank/DDBJ databases">
        <title>Genome sequence of the basidiomycete white-rot fungus Trametes pubescens.</title>
        <authorList>
            <person name="Makela M.R."/>
            <person name="Granchi Z."/>
            <person name="Peng M."/>
            <person name="De Vries R.P."/>
            <person name="Grigoriev I."/>
            <person name="Riley R."/>
            <person name="Hilden K."/>
        </authorList>
    </citation>
    <scope>NUCLEOTIDE SEQUENCE [LARGE SCALE GENOMIC DNA]</scope>
    <source>
        <strain evidence="2 3">FBCC735</strain>
    </source>
</reference>
<accession>A0A1M2VQF2</accession>
<evidence type="ECO:0000313" key="2">
    <source>
        <dbReference type="EMBL" id="OJT09788.1"/>
    </source>
</evidence>
<dbReference type="InterPro" id="IPR052058">
    <property type="entry name" value="Alcohol_O-acetyltransferase"/>
</dbReference>
<dbReference type="OMA" id="AFAYEHT"/>
<protein>
    <recommendedName>
        <fullName evidence="4">Alcohol acetyltransferase FCK4</fullName>
    </recommendedName>
</protein>